<evidence type="ECO:0000313" key="12">
    <source>
        <dbReference type="Proteomes" id="UP000194450"/>
    </source>
</evidence>
<protein>
    <recommendedName>
        <fullName evidence="3">2-dehydropantoate 2-reductase</fullName>
        <ecNumber evidence="2">1.1.1.169</ecNumber>
    </recommendedName>
    <alternativeName>
        <fullName evidence="6">Ketopantoate reductase</fullName>
    </alternativeName>
</protein>
<dbReference type="GO" id="GO:0005737">
    <property type="term" value="C:cytoplasm"/>
    <property type="evidence" value="ECO:0007669"/>
    <property type="project" value="TreeGrafter"/>
</dbReference>
<feature type="domain" description="Ketopantoate reductase C-terminal" evidence="10">
    <location>
        <begin position="179"/>
        <end position="304"/>
    </location>
</feature>
<comment type="catalytic activity">
    <reaction evidence="7">
        <text>(R)-pantoate + NADP(+) = 2-dehydropantoate + NADPH + H(+)</text>
        <dbReference type="Rhea" id="RHEA:16233"/>
        <dbReference type="ChEBI" id="CHEBI:11561"/>
        <dbReference type="ChEBI" id="CHEBI:15378"/>
        <dbReference type="ChEBI" id="CHEBI:15980"/>
        <dbReference type="ChEBI" id="CHEBI:57783"/>
        <dbReference type="ChEBI" id="CHEBI:58349"/>
        <dbReference type="EC" id="1.1.1.169"/>
    </reaction>
</comment>
<dbReference type="PANTHER" id="PTHR21708">
    <property type="entry name" value="PROBABLE 2-DEHYDROPANTOATE 2-REDUCTASE"/>
    <property type="match status" value="1"/>
</dbReference>
<dbReference type="SUPFAM" id="SSF51735">
    <property type="entry name" value="NAD(P)-binding Rossmann-fold domains"/>
    <property type="match status" value="1"/>
</dbReference>
<dbReference type="Gene3D" id="3.40.50.720">
    <property type="entry name" value="NAD(P)-binding Rossmann-like Domain"/>
    <property type="match status" value="1"/>
</dbReference>
<feature type="transmembrane region" description="Helical" evidence="8">
    <location>
        <begin position="12"/>
        <end position="33"/>
    </location>
</feature>
<gene>
    <name evidence="11" type="ORF">SAMN06297229_0232</name>
</gene>
<dbReference type="AlphaFoldDB" id="A0A1Y6EF21"/>
<evidence type="ECO:0000259" key="10">
    <source>
        <dbReference type="Pfam" id="PF08546"/>
    </source>
</evidence>
<dbReference type="UniPathway" id="UPA00028">
    <property type="reaction ID" value="UER00004"/>
</dbReference>
<keyword evidence="12" id="KW-1185">Reference proteome</keyword>
<evidence type="ECO:0000256" key="5">
    <source>
        <dbReference type="ARBA" id="ARBA00023002"/>
    </source>
</evidence>
<dbReference type="EC" id="1.1.1.169" evidence="2"/>
<dbReference type="Pfam" id="PF02558">
    <property type="entry name" value="ApbA"/>
    <property type="match status" value="1"/>
</dbReference>
<keyword evidence="8" id="KW-1133">Transmembrane helix</keyword>
<proteinExistence type="predicted"/>
<evidence type="ECO:0000256" key="3">
    <source>
        <dbReference type="ARBA" id="ARBA00019465"/>
    </source>
</evidence>
<sequence length="312" mass="33882">MSSTEEKPVYVIGAGAIGFPLAACLTLAGRSVIAVRSSRSDISSSVVAITMHHNGRPVSVAVKTISLNKLPKLDGIVVIASKSYANKTIADALKEKSVKGPIIVMQNGIGVEQAFIDAGFTNIYRCVLYLTSQSYSEYDFSVTPVRPSPVGIVNGNEFELSSCITKLHTDEFPFCRQPNIHREVWKKTIVNVAFNSICPLLGVDNGIFVRDTSAAQLARELVQECLLLLSKLAIDLDEAELMTQIMTISSRSDGLYISTLQDINTGRPTEIEFLNLEIARIARALSPSLELPKIELLGNMIAAKSQLGLKVK</sequence>
<dbReference type="GO" id="GO:0015940">
    <property type="term" value="P:pantothenate biosynthetic process"/>
    <property type="evidence" value="ECO:0007669"/>
    <property type="project" value="UniProtKB-UniPathway"/>
</dbReference>
<name>A0A1Y6EF21_9GAMM</name>
<dbReference type="InterPro" id="IPR036291">
    <property type="entry name" value="NAD(P)-bd_dom_sf"/>
</dbReference>
<dbReference type="Proteomes" id="UP000194450">
    <property type="component" value="Unassembled WGS sequence"/>
</dbReference>
<dbReference type="Gene3D" id="1.10.1040.10">
    <property type="entry name" value="N-(1-d-carboxylethyl)-l-norvaline Dehydrogenase, domain 2"/>
    <property type="match status" value="1"/>
</dbReference>
<evidence type="ECO:0000256" key="2">
    <source>
        <dbReference type="ARBA" id="ARBA00013014"/>
    </source>
</evidence>
<dbReference type="InterPro" id="IPR013332">
    <property type="entry name" value="KPR_N"/>
</dbReference>
<reference evidence="12" key="1">
    <citation type="submission" date="2017-04" db="EMBL/GenBank/DDBJ databases">
        <authorList>
            <person name="Varghese N."/>
            <person name="Submissions S."/>
        </authorList>
    </citation>
    <scope>NUCLEOTIDE SEQUENCE [LARGE SCALE GENOMIC DNA]</scope>
</reference>
<dbReference type="InterPro" id="IPR013328">
    <property type="entry name" value="6PGD_dom2"/>
</dbReference>
<organism evidence="11 12">
    <name type="scientific">Pseudidiomarina planktonica</name>
    <dbReference type="NCBI Taxonomy" id="1323738"/>
    <lineage>
        <taxon>Bacteria</taxon>
        <taxon>Pseudomonadati</taxon>
        <taxon>Pseudomonadota</taxon>
        <taxon>Gammaproteobacteria</taxon>
        <taxon>Alteromonadales</taxon>
        <taxon>Idiomarinaceae</taxon>
        <taxon>Pseudidiomarina</taxon>
    </lineage>
</organism>
<evidence type="ECO:0000256" key="4">
    <source>
        <dbReference type="ARBA" id="ARBA00022655"/>
    </source>
</evidence>
<keyword evidence="5" id="KW-0560">Oxidoreductase</keyword>
<dbReference type="InterPro" id="IPR051402">
    <property type="entry name" value="KPR-Related"/>
</dbReference>
<dbReference type="PANTHER" id="PTHR21708:SF26">
    <property type="entry name" value="2-DEHYDROPANTOATE 2-REDUCTASE"/>
    <property type="match status" value="1"/>
</dbReference>
<evidence type="ECO:0000313" key="11">
    <source>
        <dbReference type="EMBL" id="SMQ59212.1"/>
    </source>
</evidence>
<keyword evidence="8" id="KW-0472">Membrane</keyword>
<dbReference type="EMBL" id="FXWH01000001">
    <property type="protein sequence ID" value="SMQ59212.1"/>
    <property type="molecule type" value="Genomic_DNA"/>
</dbReference>
<dbReference type="SUPFAM" id="SSF48179">
    <property type="entry name" value="6-phosphogluconate dehydrogenase C-terminal domain-like"/>
    <property type="match status" value="1"/>
</dbReference>
<evidence type="ECO:0000256" key="1">
    <source>
        <dbReference type="ARBA" id="ARBA00004994"/>
    </source>
</evidence>
<feature type="domain" description="Ketopantoate reductase N-terminal" evidence="9">
    <location>
        <begin position="9"/>
        <end position="132"/>
    </location>
</feature>
<keyword evidence="4" id="KW-0566">Pantothenate biosynthesis</keyword>
<dbReference type="GO" id="GO:0008677">
    <property type="term" value="F:2-dehydropantoate 2-reductase activity"/>
    <property type="evidence" value="ECO:0007669"/>
    <property type="project" value="UniProtKB-EC"/>
</dbReference>
<evidence type="ECO:0000256" key="8">
    <source>
        <dbReference type="SAM" id="Phobius"/>
    </source>
</evidence>
<keyword evidence="8" id="KW-0812">Transmembrane</keyword>
<dbReference type="Pfam" id="PF08546">
    <property type="entry name" value="ApbA_C"/>
    <property type="match status" value="1"/>
</dbReference>
<evidence type="ECO:0000256" key="7">
    <source>
        <dbReference type="ARBA" id="ARBA00048793"/>
    </source>
</evidence>
<evidence type="ECO:0000259" key="9">
    <source>
        <dbReference type="Pfam" id="PF02558"/>
    </source>
</evidence>
<evidence type="ECO:0000256" key="6">
    <source>
        <dbReference type="ARBA" id="ARBA00032024"/>
    </source>
</evidence>
<dbReference type="RefSeq" id="WP_159454928.1">
    <property type="nucleotide sequence ID" value="NZ_FXWH01000001.1"/>
</dbReference>
<accession>A0A1Y6EF21</accession>
<comment type="pathway">
    <text evidence="1">Cofactor biosynthesis; (R)-pantothenate biosynthesis; (R)-pantoate from 3-methyl-2-oxobutanoate: step 2/2.</text>
</comment>
<dbReference type="InterPro" id="IPR013752">
    <property type="entry name" value="KPA_reductase"/>
</dbReference>
<dbReference type="InterPro" id="IPR008927">
    <property type="entry name" value="6-PGluconate_DH-like_C_sf"/>
</dbReference>